<protein>
    <submittedName>
        <fullName evidence="2">Uncharacterized protein</fullName>
    </submittedName>
</protein>
<name>A0A0M0JUK6_9EUKA</name>
<evidence type="ECO:0000313" key="3">
    <source>
        <dbReference type="Proteomes" id="UP000037460"/>
    </source>
</evidence>
<dbReference type="EMBL" id="JWZX01002239">
    <property type="protein sequence ID" value="KOO30371.1"/>
    <property type="molecule type" value="Genomic_DNA"/>
</dbReference>
<feature type="region of interest" description="Disordered" evidence="1">
    <location>
        <begin position="193"/>
        <end position="244"/>
    </location>
</feature>
<evidence type="ECO:0000313" key="2">
    <source>
        <dbReference type="EMBL" id="KOO30371.1"/>
    </source>
</evidence>
<reference evidence="3" key="1">
    <citation type="journal article" date="2015" name="PLoS Genet.">
        <title>Genome Sequence and Transcriptome Analyses of Chrysochromulina tobin: Metabolic Tools for Enhanced Algal Fitness in the Prominent Order Prymnesiales (Haptophyceae).</title>
        <authorList>
            <person name="Hovde B.T."/>
            <person name="Deodato C.R."/>
            <person name="Hunsperger H.M."/>
            <person name="Ryken S.A."/>
            <person name="Yost W."/>
            <person name="Jha R.K."/>
            <person name="Patterson J."/>
            <person name="Monnat R.J. Jr."/>
            <person name="Barlow S.B."/>
            <person name="Starkenburg S.R."/>
            <person name="Cattolico R.A."/>
        </authorList>
    </citation>
    <scope>NUCLEOTIDE SEQUENCE</scope>
    <source>
        <strain evidence="3">CCMP291</strain>
    </source>
</reference>
<gene>
    <name evidence="2" type="ORF">Ctob_004441</name>
</gene>
<proteinExistence type="predicted"/>
<feature type="compositionally biased region" description="Basic and acidic residues" evidence="1">
    <location>
        <begin position="209"/>
        <end position="219"/>
    </location>
</feature>
<organism evidence="2 3">
    <name type="scientific">Chrysochromulina tobinii</name>
    <dbReference type="NCBI Taxonomy" id="1460289"/>
    <lineage>
        <taxon>Eukaryota</taxon>
        <taxon>Haptista</taxon>
        <taxon>Haptophyta</taxon>
        <taxon>Prymnesiophyceae</taxon>
        <taxon>Prymnesiales</taxon>
        <taxon>Chrysochromulinaceae</taxon>
        <taxon>Chrysochromulina</taxon>
    </lineage>
</organism>
<evidence type="ECO:0000256" key="1">
    <source>
        <dbReference type="SAM" id="MobiDB-lite"/>
    </source>
</evidence>
<accession>A0A0M0JUK6</accession>
<dbReference type="Proteomes" id="UP000037460">
    <property type="component" value="Unassembled WGS sequence"/>
</dbReference>
<feature type="region of interest" description="Disordered" evidence="1">
    <location>
        <begin position="347"/>
        <end position="370"/>
    </location>
</feature>
<dbReference type="AlphaFoldDB" id="A0A0M0JUK6"/>
<comment type="caution">
    <text evidence="2">The sequence shown here is derived from an EMBL/GenBank/DDBJ whole genome shotgun (WGS) entry which is preliminary data.</text>
</comment>
<keyword evidence="3" id="KW-1185">Reference proteome</keyword>
<sequence>MLQREVDGRGSDKVVALKTALNGQVRQLEADVASERRHAELAAAKVAAEARAEQAEECVRRQERITAKLLKELRETKTALGAQQCTASMLLRLRGDLLAAIEGAVTRLGTVKASLDSALAPAADRFASAVLTDAHQAEEHVAAVEEAAAAAWANAEAAEERTQRAERLLETLEQRVVAQAGLVAALLRRASDRSDRSPDALSTRRMGKRAGDADAKVDGAEVEDAEEKALEPMSPSPVGLAAHDTDVPATDVDVPDDVASPLASPIEGTPIARKLHAALMEDWRDGEGQGASSADKAAALAAAEAAADALIFGDRGLPTKLPAEMQDAEAAADALLKADLAFDLARQSQGGGGSHSRAFAAQPPSPVRKPETVLDSIKHQAAAAALLDDLRNETLKSTRLEKIISRLVGELRAAKVHAASASLGGAESALATFKQLHSRLEQQLLDNSAAVCMLQGEVRRGLEAVTTA</sequence>